<dbReference type="CDD" id="cd02872">
    <property type="entry name" value="GH18_chitolectin_chitotriosidase"/>
    <property type="match status" value="1"/>
</dbReference>
<keyword evidence="9" id="KW-0119">Carbohydrate metabolism</keyword>
<keyword evidence="4" id="KW-0147">Chitin-binding</keyword>
<dbReference type="Gene3D" id="3.10.50.10">
    <property type="match status" value="1"/>
</dbReference>
<accession>A0AAV4Y1N0</accession>
<evidence type="ECO:0000256" key="13">
    <source>
        <dbReference type="SAM" id="MobiDB-lite"/>
    </source>
</evidence>
<dbReference type="Gene3D" id="3.20.20.80">
    <property type="entry name" value="Glycosidases"/>
    <property type="match status" value="1"/>
</dbReference>
<proteinExistence type="inferred from homology"/>
<evidence type="ECO:0000256" key="11">
    <source>
        <dbReference type="ARBA" id="ARBA00023326"/>
    </source>
</evidence>
<dbReference type="InterPro" id="IPR050314">
    <property type="entry name" value="Glycosyl_Hydrlase_18"/>
</dbReference>
<comment type="similarity">
    <text evidence="2">Belongs to the glycosyl hydrolase 18 family. Chitinase class II subfamily.</text>
</comment>
<keyword evidence="5" id="KW-0732">Signal</keyword>
<dbReference type="Pfam" id="PF00704">
    <property type="entry name" value="Glyco_hydro_18"/>
    <property type="match status" value="1"/>
</dbReference>
<dbReference type="GO" id="GO:0008843">
    <property type="term" value="F:endochitinase activity"/>
    <property type="evidence" value="ECO:0007669"/>
    <property type="project" value="UniProtKB-EC"/>
</dbReference>
<evidence type="ECO:0000313" key="15">
    <source>
        <dbReference type="EMBL" id="GIZ01262.1"/>
    </source>
</evidence>
<feature type="region of interest" description="Disordered" evidence="13">
    <location>
        <begin position="409"/>
        <end position="454"/>
    </location>
</feature>
<reference evidence="15 16" key="1">
    <citation type="submission" date="2021-06" db="EMBL/GenBank/DDBJ databases">
        <title>Caerostris extrusa draft genome.</title>
        <authorList>
            <person name="Kono N."/>
            <person name="Arakawa K."/>
        </authorList>
    </citation>
    <scope>NUCLEOTIDE SEQUENCE [LARGE SCALE GENOMIC DNA]</scope>
</reference>
<dbReference type="EC" id="3.2.1.14" evidence="3"/>
<dbReference type="EMBL" id="BPLR01001272">
    <property type="protein sequence ID" value="GIZ01262.1"/>
    <property type="molecule type" value="Genomic_DNA"/>
</dbReference>
<dbReference type="FunFam" id="3.10.50.10:FF:000004">
    <property type="entry name" value="Chitinase 5"/>
    <property type="match status" value="1"/>
</dbReference>
<dbReference type="FunFam" id="3.20.20.80:FF:000007">
    <property type="entry name" value="Acidic mammalian chitinase"/>
    <property type="match status" value="1"/>
</dbReference>
<dbReference type="InterPro" id="IPR001223">
    <property type="entry name" value="Glyco_hydro18_cat"/>
</dbReference>
<evidence type="ECO:0000256" key="8">
    <source>
        <dbReference type="ARBA" id="ARBA00023157"/>
    </source>
</evidence>
<comment type="catalytic activity">
    <reaction evidence="1">
        <text>Random endo-hydrolysis of N-acetyl-beta-D-glucosaminide (1-&gt;4)-beta-linkages in chitin and chitodextrins.</text>
        <dbReference type="EC" id="3.2.1.14"/>
    </reaction>
</comment>
<evidence type="ECO:0000313" key="16">
    <source>
        <dbReference type="Proteomes" id="UP001054945"/>
    </source>
</evidence>
<feature type="domain" description="GH18" evidence="14">
    <location>
        <begin position="40"/>
        <end position="409"/>
    </location>
</feature>
<dbReference type="InterPro" id="IPR029070">
    <property type="entry name" value="Chitinase_insertion_sf"/>
</dbReference>
<keyword evidence="6 12" id="KW-0378">Hydrolase</keyword>
<dbReference type="PROSITE" id="PS01095">
    <property type="entry name" value="GH18_1"/>
    <property type="match status" value="1"/>
</dbReference>
<comment type="caution">
    <text evidence="15">The sequence shown here is derived from an EMBL/GenBank/DDBJ whole genome shotgun (WGS) entry which is preliminary data.</text>
</comment>
<keyword evidence="16" id="KW-1185">Reference proteome</keyword>
<dbReference type="PANTHER" id="PTHR11177">
    <property type="entry name" value="CHITINASE"/>
    <property type="match status" value="1"/>
</dbReference>
<evidence type="ECO:0000256" key="1">
    <source>
        <dbReference type="ARBA" id="ARBA00000822"/>
    </source>
</evidence>
<keyword evidence="7" id="KW-0146">Chitin degradation</keyword>
<feature type="compositionally biased region" description="Polar residues" evidence="13">
    <location>
        <begin position="410"/>
        <end position="454"/>
    </location>
</feature>
<sequence>MKENLIVDMKIFGTNIYYSILDILSVELTRHNVPGRKNSYKVVCYLGSWANYRRGDGKFQIEDIDPKLCTHLIYGFAKLNDDNTIAAYDSYLDLKESWGLGAYERFNGLKRKNPQLKTLIAIGGWNEGSTKYSRMARSSSSRRTFINSCLQFLQKYGFDGLDLDWEYPALRGGVPEDKGNFVQLVKELKETFASRGLLITAAVSAGKNTIDKAYDVPSVARYLDFINLMAYDFHGGWDPVTGHNSPLYARPNENHEQKTFNVDYAVRYWLNKGCPAGKLVLGMPLYGRSFALNDARNSGFGAPASKGIAGEYTGEMGFLGYHEICKKLKQESGWRVTVDRHVQAPYAVNGRQWIGYDDINSITTKVRYLIKMNLGGAMVWSIETDDFRGRCHGYANPLLRAINSALYGASSPQPNPNTNQIPRPSSTNHVPRTTVNRPKTTVNNNTPKHTTNSGSLPCSRNGYFRHPNNCKQFYVCQSAECWLQSVPVFVWSWHCVHEKLNTCTFPHQVPGC</sequence>
<organism evidence="15 16">
    <name type="scientific">Caerostris extrusa</name>
    <name type="common">Bark spider</name>
    <name type="synonym">Caerostris bankana</name>
    <dbReference type="NCBI Taxonomy" id="172846"/>
    <lineage>
        <taxon>Eukaryota</taxon>
        <taxon>Metazoa</taxon>
        <taxon>Ecdysozoa</taxon>
        <taxon>Arthropoda</taxon>
        <taxon>Chelicerata</taxon>
        <taxon>Arachnida</taxon>
        <taxon>Araneae</taxon>
        <taxon>Araneomorphae</taxon>
        <taxon>Entelegynae</taxon>
        <taxon>Araneoidea</taxon>
        <taxon>Araneidae</taxon>
        <taxon>Caerostris</taxon>
    </lineage>
</organism>
<evidence type="ECO:0000256" key="5">
    <source>
        <dbReference type="ARBA" id="ARBA00022729"/>
    </source>
</evidence>
<dbReference type="GO" id="GO:0006032">
    <property type="term" value="P:chitin catabolic process"/>
    <property type="evidence" value="ECO:0007669"/>
    <property type="project" value="UniProtKB-KW"/>
</dbReference>
<evidence type="ECO:0000256" key="2">
    <source>
        <dbReference type="ARBA" id="ARBA00009121"/>
    </source>
</evidence>
<evidence type="ECO:0000256" key="3">
    <source>
        <dbReference type="ARBA" id="ARBA00012729"/>
    </source>
</evidence>
<evidence type="ECO:0000256" key="10">
    <source>
        <dbReference type="ARBA" id="ARBA00023295"/>
    </source>
</evidence>
<dbReference type="GO" id="GO:0000272">
    <property type="term" value="P:polysaccharide catabolic process"/>
    <property type="evidence" value="ECO:0007669"/>
    <property type="project" value="UniProtKB-KW"/>
</dbReference>
<dbReference type="GO" id="GO:0008061">
    <property type="term" value="F:chitin binding"/>
    <property type="evidence" value="ECO:0007669"/>
    <property type="project" value="UniProtKB-KW"/>
</dbReference>
<dbReference type="InterPro" id="IPR001579">
    <property type="entry name" value="Glyco_hydro_18_chit_AS"/>
</dbReference>
<evidence type="ECO:0000256" key="12">
    <source>
        <dbReference type="RuleBase" id="RU000489"/>
    </source>
</evidence>
<dbReference type="PANTHER" id="PTHR11177:SF360">
    <property type="entry name" value="CHITINASE 4-RELATED"/>
    <property type="match status" value="1"/>
</dbReference>
<evidence type="ECO:0000256" key="4">
    <source>
        <dbReference type="ARBA" id="ARBA00022669"/>
    </source>
</evidence>
<dbReference type="SUPFAM" id="SSF54556">
    <property type="entry name" value="Chitinase insertion domain"/>
    <property type="match status" value="1"/>
</dbReference>
<keyword evidence="10 12" id="KW-0326">Glycosidase</keyword>
<evidence type="ECO:0000259" key="14">
    <source>
        <dbReference type="PROSITE" id="PS51910"/>
    </source>
</evidence>
<evidence type="ECO:0000256" key="6">
    <source>
        <dbReference type="ARBA" id="ARBA00022801"/>
    </source>
</evidence>
<dbReference type="AlphaFoldDB" id="A0AAV4Y1N0"/>
<dbReference type="InterPro" id="IPR017853">
    <property type="entry name" value="GH"/>
</dbReference>
<keyword evidence="8" id="KW-1015">Disulfide bond</keyword>
<gene>
    <name evidence="15" type="primary">CHIT1</name>
    <name evidence="15" type="ORF">CEXT_289071</name>
</gene>
<dbReference type="Proteomes" id="UP001054945">
    <property type="component" value="Unassembled WGS sequence"/>
</dbReference>
<dbReference type="InterPro" id="IPR011583">
    <property type="entry name" value="Chitinase_II/V-like_cat"/>
</dbReference>
<dbReference type="GO" id="GO:0005576">
    <property type="term" value="C:extracellular region"/>
    <property type="evidence" value="ECO:0007669"/>
    <property type="project" value="TreeGrafter"/>
</dbReference>
<protein>
    <recommendedName>
        <fullName evidence="3">chitinase</fullName>
        <ecNumber evidence="3">3.2.1.14</ecNumber>
    </recommendedName>
</protein>
<name>A0AAV4Y1N0_CAEEX</name>
<keyword evidence="11" id="KW-0624">Polysaccharide degradation</keyword>
<dbReference type="SUPFAM" id="SSF51445">
    <property type="entry name" value="(Trans)glycosidases"/>
    <property type="match status" value="1"/>
</dbReference>
<dbReference type="SMART" id="SM00636">
    <property type="entry name" value="Glyco_18"/>
    <property type="match status" value="1"/>
</dbReference>
<dbReference type="PROSITE" id="PS51910">
    <property type="entry name" value="GH18_2"/>
    <property type="match status" value="1"/>
</dbReference>
<evidence type="ECO:0000256" key="9">
    <source>
        <dbReference type="ARBA" id="ARBA00023277"/>
    </source>
</evidence>
<evidence type="ECO:0000256" key="7">
    <source>
        <dbReference type="ARBA" id="ARBA00023024"/>
    </source>
</evidence>